<reference evidence="1 2" key="1">
    <citation type="submission" date="2020-02" db="EMBL/GenBank/DDBJ databases">
        <title>Genome sequence of strain CCNWXJ40-4.</title>
        <authorList>
            <person name="Gao J."/>
            <person name="Sun J."/>
        </authorList>
    </citation>
    <scope>NUCLEOTIDE SEQUENCE [LARGE SCALE GENOMIC DNA]</scope>
    <source>
        <strain evidence="1 2">CCNWXJ 40-4</strain>
    </source>
</reference>
<sequence length="372" mass="39150">MVVGHFLKWIGTARVSERAAAVSALARAYVERDLPFEDRCAAEAALTLLLDDPSAKVRLAMAEALSMSHHAPIQIIAALASDQPEVAAFVLARSPLLTDADLIDRVAAGSKAVQKLVAGRPVVSMALAAALAEIGEPEACVELIANSGAAIAALSFRRMAERHGHLPSVREAMIADPRLPADCRHMLLVKLGDALKQAPLIAALMGSRADRVMRDACVKASLTVIENTRAEEHGALIEHLRLRGDLTSSFIIRAIAHGKVDFFGSAMVALTGQAEPRVRALLSGGHDGALSALFRSAGLAAGTHAVILRALKIWREVANGKRVAGAQEVTWLMLKELGGQAATGDLAGLLKSIHLDALRENARGHALAIAAA</sequence>
<dbReference type="RefSeq" id="WP_165030424.1">
    <property type="nucleotide sequence ID" value="NZ_JAAKZF010000028.1"/>
</dbReference>
<comment type="caution">
    <text evidence="1">The sequence shown here is derived from an EMBL/GenBank/DDBJ whole genome shotgun (WGS) entry which is preliminary data.</text>
</comment>
<gene>
    <name evidence="1" type="ORF">G6N73_18810</name>
</gene>
<dbReference type="InterPro" id="IPR014598">
    <property type="entry name" value="UCP035865"/>
</dbReference>
<dbReference type="Pfam" id="PF10098">
    <property type="entry name" value="DUF2336"/>
    <property type="match status" value="1"/>
</dbReference>
<protein>
    <submittedName>
        <fullName evidence="1">DUF2336 domain-containing protein</fullName>
    </submittedName>
</protein>
<evidence type="ECO:0000313" key="1">
    <source>
        <dbReference type="EMBL" id="NGO53192.1"/>
    </source>
</evidence>
<proteinExistence type="predicted"/>
<dbReference type="PIRSF" id="PIRSF035865">
    <property type="entry name" value="UCP035865"/>
    <property type="match status" value="1"/>
</dbReference>
<dbReference type="AlphaFoldDB" id="A0A6G4WEH4"/>
<organism evidence="1 2">
    <name type="scientific">Allomesorhizobium camelthorni</name>
    <dbReference type="NCBI Taxonomy" id="475069"/>
    <lineage>
        <taxon>Bacteria</taxon>
        <taxon>Pseudomonadati</taxon>
        <taxon>Pseudomonadota</taxon>
        <taxon>Alphaproteobacteria</taxon>
        <taxon>Hyphomicrobiales</taxon>
        <taxon>Phyllobacteriaceae</taxon>
        <taxon>Allomesorhizobium</taxon>
    </lineage>
</organism>
<dbReference type="InterPro" id="IPR019285">
    <property type="entry name" value="DUF2336"/>
</dbReference>
<dbReference type="Proteomes" id="UP001642900">
    <property type="component" value="Unassembled WGS sequence"/>
</dbReference>
<name>A0A6G4WEH4_9HYPH</name>
<keyword evidence="2" id="KW-1185">Reference proteome</keyword>
<evidence type="ECO:0000313" key="2">
    <source>
        <dbReference type="Proteomes" id="UP001642900"/>
    </source>
</evidence>
<accession>A0A6G4WEH4</accession>
<dbReference type="EMBL" id="JAAKZF010000028">
    <property type="protein sequence ID" value="NGO53192.1"/>
    <property type="molecule type" value="Genomic_DNA"/>
</dbReference>